<feature type="compositionally biased region" description="Low complexity" evidence="1">
    <location>
        <begin position="33"/>
        <end position="43"/>
    </location>
</feature>
<dbReference type="AlphaFoldDB" id="A0A653B8Z2"/>
<evidence type="ECO:0000313" key="2">
    <source>
        <dbReference type="EMBL" id="VDN65059.1"/>
    </source>
</evidence>
<evidence type="ECO:0000256" key="1">
    <source>
        <dbReference type="SAM" id="MobiDB-lite"/>
    </source>
</evidence>
<proteinExistence type="predicted"/>
<protein>
    <submittedName>
        <fullName evidence="2">Uncharacterized protein</fullName>
    </submittedName>
</protein>
<reference evidence="2" key="1">
    <citation type="submission" date="2018-11" db="EMBL/GenBank/DDBJ databases">
        <authorList>
            <consortium name="Genoscope - CEA"/>
            <person name="William W."/>
        </authorList>
    </citation>
    <scope>NUCLEOTIDE SEQUENCE [LARGE SCALE GENOMIC DNA]</scope>
    <source>
        <strain evidence="2">T9AD</strain>
    </source>
</reference>
<organism evidence="2">
    <name type="scientific">Ectopseudomonas oleovorans</name>
    <name type="common">Pseudomonas oleovorans</name>
    <dbReference type="NCBI Taxonomy" id="301"/>
    <lineage>
        <taxon>Bacteria</taxon>
        <taxon>Pseudomonadati</taxon>
        <taxon>Pseudomonadota</taxon>
        <taxon>Gammaproteobacteria</taxon>
        <taxon>Pseudomonadales</taxon>
        <taxon>Pseudomonadaceae</taxon>
        <taxon>Ectopseudomonas</taxon>
    </lineage>
</organism>
<accession>A0A653B8Z2</accession>
<gene>
    <name evidence="2" type="ORF">POT9AD_4084</name>
</gene>
<dbReference type="EMBL" id="LR130779">
    <property type="protein sequence ID" value="VDN65059.1"/>
    <property type="molecule type" value="Genomic_DNA"/>
</dbReference>
<sequence length="49" mass="5350">MSKKIPMTPEAAARIQRAEAIKNSGKTEADTFPARAQKAAAKQLPKKRN</sequence>
<name>A0A653B8Z2_ECTOL</name>
<feature type="region of interest" description="Disordered" evidence="1">
    <location>
        <begin position="21"/>
        <end position="49"/>
    </location>
</feature>